<comment type="caution">
    <text evidence="1">The sequence shown here is derived from an EMBL/GenBank/DDBJ whole genome shotgun (WGS) entry which is preliminary data.</text>
</comment>
<evidence type="ECO:0000313" key="2">
    <source>
        <dbReference type="Proteomes" id="UP000769766"/>
    </source>
</evidence>
<dbReference type="InterPro" id="IPR014057">
    <property type="entry name" value="HI1420"/>
</dbReference>
<accession>A0A932CQ11</accession>
<dbReference type="PANTHER" id="PTHR40275">
    <property type="entry name" value="SSL7038 PROTEIN"/>
    <property type="match status" value="1"/>
</dbReference>
<dbReference type="Pfam" id="PF21716">
    <property type="entry name" value="dnstrm_HI1420"/>
    <property type="match status" value="1"/>
</dbReference>
<dbReference type="PANTHER" id="PTHR40275:SF1">
    <property type="entry name" value="SSL7038 PROTEIN"/>
    <property type="match status" value="1"/>
</dbReference>
<gene>
    <name evidence="1" type="ORF">HYY20_10960</name>
</gene>
<proteinExistence type="predicted"/>
<dbReference type="AlphaFoldDB" id="A0A932CQ11"/>
<name>A0A932CQ11_UNCTE</name>
<organism evidence="1 2">
    <name type="scientific">Tectimicrobiota bacterium</name>
    <dbReference type="NCBI Taxonomy" id="2528274"/>
    <lineage>
        <taxon>Bacteria</taxon>
        <taxon>Pseudomonadati</taxon>
        <taxon>Nitrospinota/Tectimicrobiota group</taxon>
        <taxon>Candidatus Tectimicrobiota</taxon>
    </lineage>
</organism>
<reference evidence="1" key="1">
    <citation type="submission" date="2020-07" db="EMBL/GenBank/DDBJ databases">
        <title>Huge and variable diversity of episymbiotic CPR bacteria and DPANN archaea in groundwater ecosystems.</title>
        <authorList>
            <person name="He C.Y."/>
            <person name="Keren R."/>
            <person name="Whittaker M."/>
            <person name="Farag I.F."/>
            <person name="Doudna J."/>
            <person name="Cate J.H.D."/>
            <person name="Banfield J.F."/>
        </authorList>
    </citation>
    <scope>NUCLEOTIDE SEQUENCE</scope>
    <source>
        <strain evidence="1">NC_groundwater_672_Ag_B-0.1um_62_36</strain>
    </source>
</reference>
<dbReference type="Proteomes" id="UP000769766">
    <property type="component" value="Unassembled WGS sequence"/>
</dbReference>
<evidence type="ECO:0000313" key="1">
    <source>
        <dbReference type="EMBL" id="MBI2877391.1"/>
    </source>
</evidence>
<dbReference type="EMBL" id="JACPRF010000333">
    <property type="protein sequence ID" value="MBI2877391.1"/>
    <property type="molecule type" value="Genomic_DNA"/>
</dbReference>
<dbReference type="NCBIfam" id="TIGR02684">
    <property type="entry name" value="dnstrm_HI1420"/>
    <property type="match status" value="1"/>
</dbReference>
<protein>
    <submittedName>
        <fullName evidence="1">Addiction module antidote protein</fullName>
    </submittedName>
</protein>
<sequence length="99" mass="11085">MPRSKSYQEELIEALKDPIEAAEYLNAALEDEDQEVFLLALRDVAEAHGGMTKLAQEAKLNRENLYRMLSKNGNPELHSLGTLLNTLGFRLAIEVKKAS</sequence>